<dbReference type="InterPro" id="IPR006439">
    <property type="entry name" value="HAD-SF_hydro_IA"/>
</dbReference>
<evidence type="ECO:0000313" key="1">
    <source>
        <dbReference type="EMBL" id="MBB3993575.1"/>
    </source>
</evidence>
<dbReference type="Gene3D" id="3.40.50.1000">
    <property type="entry name" value="HAD superfamily/HAD-like"/>
    <property type="match status" value="1"/>
</dbReference>
<dbReference type="InterPro" id="IPR036412">
    <property type="entry name" value="HAD-like_sf"/>
</dbReference>
<dbReference type="PANTHER" id="PTHR18901">
    <property type="entry name" value="2-DEOXYGLUCOSE-6-PHOSPHATE PHOSPHATASE 2"/>
    <property type="match status" value="1"/>
</dbReference>
<dbReference type="Gene3D" id="1.10.150.240">
    <property type="entry name" value="Putative phosphatase, domain 2"/>
    <property type="match status" value="1"/>
</dbReference>
<dbReference type="CDD" id="cd07505">
    <property type="entry name" value="HAD_BPGM-like"/>
    <property type="match status" value="1"/>
</dbReference>
<protein>
    <submittedName>
        <fullName evidence="1">HAD superfamily hydrolase (TIGR01509 family)</fullName>
    </submittedName>
</protein>
<dbReference type="Proteomes" id="UP000530268">
    <property type="component" value="Unassembled WGS sequence"/>
</dbReference>
<organism evidence="1 2">
    <name type="scientific">Sulfitobacter undariae</name>
    <dbReference type="NCBI Taxonomy" id="1563671"/>
    <lineage>
        <taxon>Bacteria</taxon>
        <taxon>Pseudomonadati</taxon>
        <taxon>Pseudomonadota</taxon>
        <taxon>Alphaproteobacteria</taxon>
        <taxon>Rhodobacterales</taxon>
        <taxon>Roseobacteraceae</taxon>
        <taxon>Sulfitobacter</taxon>
    </lineage>
</organism>
<comment type="caution">
    <text evidence="1">The sequence shown here is derived from an EMBL/GenBank/DDBJ whole genome shotgun (WGS) entry which is preliminary data.</text>
</comment>
<dbReference type="SFLD" id="SFLDS00003">
    <property type="entry name" value="Haloacid_Dehalogenase"/>
    <property type="match status" value="1"/>
</dbReference>
<keyword evidence="1" id="KW-0378">Hydrolase</keyword>
<reference evidence="1 2" key="1">
    <citation type="submission" date="2020-08" db="EMBL/GenBank/DDBJ databases">
        <title>Genomic Encyclopedia of Type Strains, Phase IV (KMG-IV): sequencing the most valuable type-strain genomes for metagenomic binning, comparative biology and taxonomic classification.</title>
        <authorList>
            <person name="Goeker M."/>
        </authorList>
    </citation>
    <scope>NUCLEOTIDE SEQUENCE [LARGE SCALE GENOMIC DNA]</scope>
    <source>
        <strain evidence="1 2">DSM 102234</strain>
    </source>
</reference>
<evidence type="ECO:0000313" key="2">
    <source>
        <dbReference type="Proteomes" id="UP000530268"/>
    </source>
</evidence>
<dbReference type="InterPro" id="IPR023198">
    <property type="entry name" value="PGP-like_dom2"/>
</dbReference>
<dbReference type="EMBL" id="JACIEI010000003">
    <property type="protein sequence ID" value="MBB3993575.1"/>
    <property type="molecule type" value="Genomic_DNA"/>
</dbReference>
<gene>
    <name evidence="1" type="ORF">GGR95_001206</name>
</gene>
<dbReference type="AlphaFoldDB" id="A0A7W6GZI6"/>
<dbReference type="InterPro" id="IPR023214">
    <property type="entry name" value="HAD_sf"/>
</dbReference>
<accession>A0A7W6GZI6</accession>
<name>A0A7W6GZI6_9RHOB</name>
<dbReference type="PRINTS" id="PR00413">
    <property type="entry name" value="HADHALOGNASE"/>
</dbReference>
<keyword evidence="2" id="KW-1185">Reference proteome</keyword>
<dbReference type="RefSeq" id="WP_184563811.1">
    <property type="nucleotide sequence ID" value="NZ_JACIEI010000003.1"/>
</dbReference>
<dbReference type="PANTHER" id="PTHR18901:SF38">
    <property type="entry name" value="PSEUDOURIDINE-5'-PHOSPHATASE"/>
    <property type="match status" value="1"/>
</dbReference>
<dbReference type="GO" id="GO:0016787">
    <property type="term" value="F:hydrolase activity"/>
    <property type="evidence" value="ECO:0007669"/>
    <property type="project" value="UniProtKB-KW"/>
</dbReference>
<proteinExistence type="predicted"/>
<dbReference type="NCBIfam" id="TIGR01509">
    <property type="entry name" value="HAD-SF-IA-v3"/>
    <property type="match status" value="1"/>
</dbReference>
<dbReference type="SUPFAM" id="SSF56784">
    <property type="entry name" value="HAD-like"/>
    <property type="match status" value="1"/>
</dbReference>
<sequence length="224" mass="23987">MISSTIVFDMDGLLLDTERVCRDAFIDTRRAFSLPDSPEVFLKCVGHRQVDSDIIIRDSLENSADFEAFNAMWTANNDARLRREIPLKHGALQLLQILAAKGCSMAVATSTKTATARAHLEQAGMLRFITDVVGGDQVETGKPDPEVYHKAAALLAVDASDCVAFEDSETGTRAAVASGARTVQVPDLIPPSPAFAEHGQIIAPDLLEGAVMVGLLSRGDIPAL</sequence>
<dbReference type="SFLD" id="SFLDG01129">
    <property type="entry name" value="C1.5:_HAD__Beta-PGM__Phosphata"/>
    <property type="match status" value="1"/>
</dbReference>
<dbReference type="Pfam" id="PF00702">
    <property type="entry name" value="Hydrolase"/>
    <property type="match status" value="1"/>
</dbReference>